<organism evidence="2 3">
    <name type="scientific">Hyphomonas polymorpha PS728</name>
    <dbReference type="NCBI Taxonomy" id="1280954"/>
    <lineage>
        <taxon>Bacteria</taxon>
        <taxon>Pseudomonadati</taxon>
        <taxon>Pseudomonadota</taxon>
        <taxon>Alphaproteobacteria</taxon>
        <taxon>Hyphomonadales</taxon>
        <taxon>Hyphomonadaceae</taxon>
        <taxon>Hyphomonas</taxon>
    </lineage>
</organism>
<dbReference type="EMBL" id="ARYM01000003">
    <property type="protein sequence ID" value="KCZ99916.1"/>
    <property type="molecule type" value="Genomic_DNA"/>
</dbReference>
<dbReference type="SUPFAM" id="SSF51695">
    <property type="entry name" value="PLC-like phosphodiesterases"/>
    <property type="match status" value="1"/>
</dbReference>
<dbReference type="AlphaFoldDB" id="A0A062VHH8"/>
<dbReference type="PATRIC" id="fig|1280954.3.peg.705"/>
<dbReference type="GO" id="GO:0006629">
    <property type="term" value="P:lipid metabolic process"/>
    <property type="evidence" value="ECO:0007669"/>
    <property type="project" value="InterPro"/>
</dbReference>
<gene>
    <name evidence="2" type="ORF">HPO_03454</name>
</gene>
<dbReference type="Pfam" id="PF03009">
    <property type="entry name" value="GDPD"/>
    <property type="match status" value="1"/>
</dbReference>
<reference evidence="2 3" key="1">
    <citation type="journal article" date="2014" name="Antonie Van Leeuwenhoek">
        <title>Hyphomonas beringensis sp. nov. and Hyphomonas chukchiensis sp. nov., isolated from surface seawater of the Bering Sea and Chukchi Sea.</title>
        <authorList>
            <person name="Li C."/>
            <person name="Lai Q."/>
            <person name="Li G."/>
            <person name="Dong C."/>
            <person name="Wang J."/>
            <person name="Liao Y."/>
            <person name="Shao Z."/>
        </authorList>
    </citation>
    <scope>NUCLEOTIDE SEQUENCE [LARGE SCALE GENOMIC DNA]</scope>
    <source>
        <strain evidence="2 3">PS728</strain>
    </source>
</reference>
<dbReference type="OrthoDB" id="384721at2"/>
<evidence type="ECO:0000313" key="2">
    <source>
        <dbReference type="EMBL" id="KCZ99916.1"/>
    </source>
</evidence>
<dbReference type="Proteomes" id="UP000027100">
    <property type="component" value="Unassembled WGS sequence"/>
</dbReference>
<dbReference type="STRING" id="1280954.HPO_03454"/>
<sequence>MARRFALKDFAYAHRGLWTKDGLPENSLGSFRAAAEAGLGIEFDLRPSADGEVMVFHDPDLQRMTGAAGAFETLPASTLKTRSLNGGDEPLPSFQDLLSLWPQRLPMLAEMKIDGSTDPAAFARRVGERLMDWPGLAAAMSFSDIAVRALPEGLMRGQLIAPSAQYGEAYFDAFAEAAIADGIDYLAVHYTDAARAAAALEGRDIPFVVWTVRTEADLAALKAHKPAVIFEHFSPALALGAVAP</sequence>
<dbReference type="PROSITE" id="PS51704">
    <property type="entry name" value="GP_PDE"/>
    <property type="match status" value="1"/>
</dbReference>
<dbReference type="PANTHER" id="PTHR46211">
    <property type="entry name" value="GLYCEROPHOSPHORYL DIESTER PHOSPHODIESTERASE"/>
    <property type="match status" value="1"/>
</dbReference>
<evidence type="ECO:0000259" key="1">
    <source>
        <dbReference type="PROSITE" id="PS51704"/>
    </source>
</evidence>
<proteinExistence type="predicted"/>
<dbReference type="RefSeq" id="WP_051612224.1">
    <property type="nucleotide sequence ID" value="NZ_ARYM01000003.1"/>
</dbReference>
<keyword evidence="3" id="KW-1185">Reference proteome</keyword>
<dbReference type="PANTHER" id="PTHR46211:SF1">
    <property type="entry name" value="GLYCEROPHOSPHODIESTER PHOSPHODIESTERASE, CYTOPLASMIC"/>
    <property type="match status" value="1"/>
</dbReference>
<protein>
    <submittedName>
        <fullName evidence="2">Glycerophosphoryl diester phosphodiesterase family protein</fullName>
    </submittedName>
</protein>
<comment type="caution">
    <text evidence="2">The sequence shown here is derived from an EMBL/GenBank/DDBJ whole genome shotgun (WGS) entry which is preliminary data.</text>
</comment>
<evidence type="ECO:0000313" key="3">
    <source>
        <dbReference type="Proteomes" id="UP000027100"/>
    </source>
</evidence>
<feature type="domain" description="GP-PDE" evidence="1">
    <location>
        <begin position="9"/>
        <end position="241"/>
    </location>
</feature>
<dbReference type="InterPro" id="IPR030395">
    <property type="entry name" value="GP_PDE_dom"/>
</dbReference>
<dbReference type="InterPro" id="IPR017946">
    <property type="entry name" value="PLC-like_Pdiesterase_TIM-brl"/>
</dbReference>
<dbReference type="GO" id="GO:0008081">
    <property type="term" value="F:phosphoric diester hydrolase activity"/>
    <property type="evidence" value="ECO:0007669"/>
    <property type="project" value="InterPro"/>
</dbReference>
<dbReference type="eggNOG" id="COG0584">
    <property type="taxonomic scope" value="Bacteria"/>
</dbReference>
<name>A0A062VHH8_9PROT</name>
<dbReference type="Gene3D" id="3.20.20.190">
    <property type="entry name" value="Phosphatidylinositol (PI) phosphodiesterase"/>
    <property type="match status" value="1"/>
</dbReference>
<accession>A0A062VHH8</accession>